<proteinExistence type="inferred from homology"/>
<feature type="region of interest" description="Disordered" evidence="2">
    <location>
        <begin position="262"/>
        <end position="283"/>
    </location>
</feature>
<sequence length="283" mass="32844">MSRLLSFLTQVHTISGPVLMLLYPLYASVMAIESPNREDDKQWLAYWILYSFLTLAEMLLQPLLEWITIWYSLKLVLAAWLVLPQFKGAAFIYERFVREHIRKFTGIRDYHPSQPGSPSGGKGKKNSNLQSLLTVSLEFLVAKKTNRKSETSKYESFNEFSHSSSYNIWCRPVLMLLYPLYASVIAIESPNREDDKQWLAYWILYSFLALAEMLLQPLLEWIPIWYSLKLVLAAWLVLPQFKGAAFIYERFVREHIRKFTGMKDHHPSQPDSPSGSRRGGVGK</sequence>
<gene>
    <name evidence="3" type="ORF">SVIM_LOCUS357590</name>
</gene>
<evidence type="ECO:0000256" key="1">
    <source>
        <dbReference type="RuleBase" id="RU362006"/>
    </source>
</evidence>
<dbReference type="InterPro" id="IPR004345">
    <property type="entry name" value="TB2_DP1_HVA22"/>
</dbReference>
<comment type="subcellular location">
    <subcellularLocation>
        <location evidence="1">Membrane</location>
        <topology evidence="1">Multi-pass membrane protein</topology>
    </subcellularLocation>
</comment>
<accession>A0A6N2MDL9</accession>
<feature type="transmembrane region" description="Helical" evidence="1">
    <location>
        <begin position="12"/>
        <end position="32"/>
    </location>
</feature>
<dbReference type="PANTHER" id="PTHR12300">
    <property type="entry name" value="HVA22-LIKE PROTEINS"/>
    <property type="match status" value="1"/>
</dbReference>
<organism evidence="3">
    <name type="scientific">Salix viminalis</name>
    <name type="common">Common osier</name>
    <name type="synonym">Basket willow</name>
    <dbReference type="NCBI Taxonomy" id="40686"/>
    <lineage>
        <taxon>Eukaryota</taxon>
        <taxon>Viridiplantae</taxon>
        <taxon>Streptophyta</taxon>
        <taxon>Embryophyta</taxon>
        <taxon>Tracheophyta</taxon>
        <taxon>Spermatophyta</taxon>
        <taxon>Magnoliopsida</taxon>
        <taxon>eudicotyledons</taxon>
        <taxon>Gunneridae</taxon>
        <taxon>Pentapetalae</taxon>
        <taxon>rosids</taxon>
        <taxon>fabids</taxon>
        <taxon>Malpighiales</taxon>
        <taxon>Salicaceae</taxon>
        <taxon>Saliceae</taxon>
        <taxon>Salix</taxon>
    </lineage>
</organism>
<comment type="caution">
    <text evidence="1">Lacks conserved residue(s) required for the propagation of feature annotation.</text>
</comment>
<dbReference type="GO" id="GO:0016020">
    <property type="term" value="C:membrane"/>
    <property type="evidence" value="ECO:0007669"/>
    <property type="project" value="UniProtKB-SubCell"/>
</dbReference>
<protein>
    <recommendedName>
        <fullName evidence="1">HVA22-like protein</fullName>
    </recommendedName>
</protein>
<dbReference type="PANTHER" id="PTHR12300:SF139">
    <property type="entry name" value="HVA22-LIKE PROTEIN E"/>
    <property type="match status" value="1"/>
</dbReference>
<keyword evidence="1" id="KW-0812">Transmembrane</keyword>
<feature type="transmembrane region" description="Helical" evidence="1">
    <location>
        <begin position="224"/>
        <end position="248"/>
    </location>
</feature>
<dbReference type="EMBL" id="CAADRP010001785">
    <property type="protein sequence ID" value="VFU52292.1"/>
    <property type="molecule type" value="Genomic_DNA"/>
</dbReference>
<dbReference type="AlphaFoldDB" id="A0A6N2MDL9"/>
<name>A0A6N2MDL9_SALVM</name>
<evidence type="ECO:0000313" key="3">
    <source>
        <dbReference type="EMBL" id="VFU52292.1"/>
    </source>
</evidence>
<keyword evidence="1" id="KW-0472">Membrane</keyword>
<comment type="similarity">
    <text evidence="1">Belongs to the DP1 family.</text>
</comment>
<feature type="transmembrane region" description="Helical" evidence="1">
    <location>
        <begin position="44"/>
        <end position="63"/>
    </location>
</feature>
<reference evidence="3" key="1">
    <citation type="submission" date="2019-03" db="EMBL/GenBank/DDBJ databases">
        <authorList>
            <person name="Mank J."/>
            <person name="Almeida P."/>
        </authorList>
    </citation>
    <scope>NUCLEOTIDE SEQUENCE</scope>
    <source>
        <strain evidence="3">78183</strain>
    </source>
</reference>
<keyword evidence="1" id="KW-1133">Transmembrane helix</keyword>
<feature type="transmembrane region" description="Helical" evidence="1">
    <location>
        <begin position="199"/>
        <end position="218"/>
    </location>
</feature>
<dbReference type="Pfam" id="PF03134">
    <property type="entry name" value="TB2_DP1_HVA22"/>
    <property type="match status" value="2"/>
</dbReference>
<feature type="transmembrane region" description="Helical" evidence="1">
    <location>
        <begin position="69"/>
        <end position="93"/>
    </location>
</feature>
<evidence type="ECO:0000256" key="2">
    <source>
        <dbReference type="SAM" id="MobiDB-lite"/>
    </source>
</evidence>